<dbReference type="PANTHER" id="PTHR35042">
    <property type="entry name" value="ANTHRONE OXYGENASE ENCC"/>
    <property type="match status" value="1"/>
</dbReference>
<evidence type="ECO:0000313" key="7">
    <source>
        <dbReference type="EMBL" id="KAF1931301.1"/>
    </source>
</evidence>
<reference evidence="7" key="1">
    <citation type="journal article" date="2020" name="Stud. Mycol.">
        <title>101 Dothideomycetes genomes: a test case for predicting lifestyles and emergence of pathogens.</title>
        <authorList>
            <person name="Haridas S."/>
            <person name="Albert R."/>
            <person name="Binder M."/>
            <person name="Bloem J."/>
            <person name="Labutti K."/>
            <person name="Salamov A."/>
            <person name="Andreopoulos B."/>
            <person name="Baker S."/>
            <person name="Barry K."/>
            <person name="Bills G."/>
            <person name="Bluhm B."/>
            <person name="Cannon C."/>
            <person name="Castanera R."/>
            <person name="Culley D."/>
            <person name="Daum C."/>
            <person name="Ezra D."/>
            <person name="Gonzalez J."/>
            <person name="Henrissat B."/>
            <person name="Kuo A."/>
            <person name="Liang C."/>
            <person name="Lipzen A."/>
            <person name="Lutzoni F."/>
            <person name="Magnuson J."/>
            <person name="Mondo S."/>
            <person name="Nolan M."/>
            <person name="Ohm R."/>
            <person name="Pangilinan J."/>
            <person name="Park H.-J."/>
            <person name="Ramirez L."/>
            <person name="Alfaro M."/>
            <person name="Sun H."/>
            <person name="Tritt A."/>
            <person name="Yoshinaga Y."/>
            <person name="Zwiers L.-H."/>
            <person name="Turgeon B."/>
            <person name="Goodwin S."/>
            <person name="Spatafora J."/>
            <person name="Crous P."/>
            <person name="Grigoriev I."/>
        </authorList>
    </citation>
    <scope>NUCLEOTIDE SEQUENCE</scope>
    <source>
        <strain evidence="7">CBS 183.55</strain>
    </source>
</reference>
<keyword evidence="3 6" id="KW-1133">Transmembrane helix</keyword>
<dbReference type="Proteomes" id="UP000800082">
    <property type="component" value="Unassembled WGS sequence"/>
</dbReference>
<feature type="transmembrane region" description="Helical" evidence="6">
    <location>
        <begin position="12"/>
        <end position="35"/>
    </location>
</feature>
<feature type="transmembrane region" description="Helical" evidence="6">
    <location>
        <begin position="151"/>
        <end position="171"/>
    </location>
</feature>
<keyword evidence="8" id="KW-1185">Reference proteome</keyword>
<evidence type="ECO:0008006" key="9">
    <source>
        <dbReference type="Google" id="ProtNLM"/>
    </source>
</evidence>
<dbReference type="EMBL" id="ML978961">
    <property type="protein sequence ID" value="KAF1931301.1"/>
    <property type="molecule type" value="Genomic_DNA"/>
</dbReference>
<evidence type="ECO:0000313" key="8">
    <source>
        <dbReference type="Proteomes" id="UP000800082"/>
    </source>
</evidence>
<gene>
    <name evidence="7" type="ORF">M421DRAFT_343619</name>
</gene>
<evidence type="ECO:0000256" key="4">
    <source>
        <dbReference type="ARBA" id="ARBA00023136"/>
    </source>
</evidence>
<proteinExistence type="inferred from homology"/>
<evidence type="ECO:0000256" key="2">
    <source>
        <dbReference type="ARBA" id="ARBA00022692"/>
    </source>
</evidence>
<keyword evidence="4 6" id="KW-0472">Membrane</keyword>
<evidence type="ECO:0000256" key="3">
    <source>
        <dbReference type="ARBA" id="ARBA00022989"/>
    </source>
</evidence>
<keyword evidence="2 6" id="KW-0812">Transmembrane</keyword>
<accession>A0A6A5RS74</accession>
<evidence type="ECO:0000256" key="6">
    <source>
        <dbReference type="SAM" id="Phobius"/>
    </source>
</evidence>
<organism evidence="7 8">
    <name type="scientific">Didymella exigua CBS 183.55</name>
    <dbReference type="NCBI Taxonomy" id="1150837"/>
    <lineage>
        <taxon>Eukaryota</taxon>
        <taxon>Fungi</taxon>
        <taxon>Dikarya</taxon>
        <taxon>Ascomycota</taxon>
        <taxon>Pezizomycotina</taxon>
        <taxon>Dothideomycetes</taxon>
        <taxon>Pleosporomycetidae</taxon>
        <taxon>Pleosporales</taxon>
        <taxon>Pleosporineae</taxon>
        <taxon>Didymellaceae</taxon>
        <taxon>Didymella</taxon>
    </lineage>
</organism>
<evidence type="ECO:0000256" key="1">
    <source>
        <dbReference type="ARBA" id="ARBA00004141"/>
    </source>
</evidence>
<comment type="similarity">
    <text evidence="5">Belongs to the anthrone oxygenase family.</text>
</comment>
<dbReference type="PANTHER" id="PTHR35042:SF1">
    <property type="entry name" value="DUF1772-DOMAIN-CONTAINING PROTEIN"/>
    <property type="match status" value="1"/>
</dbReference>
<dbReference type="InterPro" id="IPR013901">
    <property type="entry name" value="Anthrone_oxy"/>
</dbReference>
<dbReference type="RefSeq" id="XP_033451549.1">
    <property type="nucleotide sequence ID" value="XM_033589506.1"/>
</dbReference>
<dbReference type="GO" id="GO:0016020">
    <property type="term" value="C:membrane"/>
    <property type="evidence" value="ECO:0007669"/>
    <property type="project" value="UniProtKB-SubCell"/>
</dbReference>
<dbReference type="OrthoDB" id="3648235at2759"/>
<protein>
    <recommendedName>
        <fullName evidence="9">DUF1772-domain-containing protein</fullName>
    </recommendedName>
</protein>
<dbReference type="Pfam" id="PF08592">
    <property type="entry name" value="Anthrone_oxy"/>
    <property type="match status" value="1"/>
</dbReference>
<evidence type="ECO:0000256" key="5">
    <source>
        <dbReference type="ARBA" id="ARBA00034313"/>
    </source>
</evidence>
<dbReference type="AlphaFoldDB" id="A0A6A5RS74"/>
<name>A0A6A5RS74_9PLEO</name>
<comment type="subcellular location">
    <subcellularLocation>
        <location evidence="1">Membrane</location>
        <topology evidence="1">Multi-pass membrane protein</topology>
    </subcellularLocation>
</comment>
<dbReference type="GeneID" id="54347153"/>
<sequence length="173" mass="18997">MAADTFTTSVQALQITIATSLIFIGGLSSCLSLWIMPLTARLAPRPACAQFTQTVTWGFRYLQPSSQLLAISLLATTLLTSQLPDPAHAHAWKTWAAALAALVPVAPYEVYAIFPLNARVRQIGEDLEGEKEREGKDVEEELKGLFGSWKVWNWGRVVMPVAAGMIGWWGVVR</sequence>